<reference evidence="1 2" key="1">
    <citation type="submission" date="2009-08" db="EMBL/GenBank/DDBJ databases">
        <title>The draft genome of Rhodobacter sp. SW2.</title>
        <authorList>
            <consortium name="US DOE Joint Genome Institute (JGI-PGF)"/>
            <person name="Lucas S."/>
            <person name="Copeland A."/>
            <person name="Lapidus A."/>
            <person name="Glavina del Rio T."/>
            <person name="Tice H."/>
            <person name="Bruce D."/>
            <person name="Goodwin L."/>
            <person name="Pitluck S."/>
            <person name="Larimer F."/>
            <person name="Land M.L."/>
            <person name="Hauser L."/>
            <person name="Emerson D."/>
        </authorList>
    </citation>
    <scope>NUCLEOTIDE SEQUENCE [LARGE SCALE GENOMIC DNA]</scope>
    <source>
        <strain evidence="1 2">SW2</strain>
    </source>
</reference>
<dbReference type="EMBL" id="ACYY01000010">
    <property type="protein sequence ID" value="EEW25213.1"/>
    <property type="molecule type" value="Genomic_DNA"/>
</dbReference>
<protein>
    <submittedName>
        <fullName evidence="1">Integrase catalytic region</fullName>
    </submittedName>
</protein>
<dbReference type="OrthoDB" id="9803878at2"/>
<organism evidence="1 2">
    <name type="scientific">Rhodobacter ferrooxidans</name>
    <dbReference type="NCBI Taxonomy" id="371731"/>
    <lineage>
        <taxon>Bacteria</taxon>
        <taxon>Pseudomonadati</taxon>
        <taxon>Pseudomonadota</taxon>
        <taxon>Alphaproteobacteria</taxon>
        <taxon>Rhodobacterales</taxon>
        <taxon>Rhodobacter group</taxon>
        <taxon>Rhodobacter</taxon>
    </lineage>
</organism>
<sequence>MKYAFIAENRLTFAVRAMCRTLLVHPSGFYALLRVLLSQRALEDQRQTKLLKKA</sequence>
<comment type="caution">
    <text evidence="1">The sequence shown here is derived from an EMBL/GenBank/DDBJ whole genome shotgun (WGS) entry which is preliminary data.</text>
</comment>
<dbReference type="eggNOG" id="COG2801">
    <property type="taxonomic scope" value="Bacteria"/>
</dbReference>
<dbReference type="Proteomes" id="UP000010121">
    <property type="component" value="Unassembled WGS sequence"/>
</dbReference>
<gene>
    <name evidence="1" type="ORF">Rsw2DRAFT_1743</name>
</gene>
<proteinExistence type="predicted"/>
<name>C8S115_9RHOB</name>
<evidence type="ECO:0000313" key="1">
    <source>
        <dbReference type="EMBL" id="EEW25213.1"/>
    </source>
</evidence>
<dbReference type="AlphaFoldDB" id="C8S115"/>
<evidence type="ECO:0000313" key="2">
    <source>
        <dbReference type="Proteomes" id="UP000010121"/>
    </source>
</evidence>
<dbReference type="STRING" id="371731.Rsw2DRAFT_1743"/>
<accession>C8S115</accession>
<keyword evidence="2" id="KW-1185">Reference proteome</keyword>